<dbReference type="KEGG" id="hcm:HCD_00750"/>
<name>I0EQG3_HELCM</name>
<proteinExistence type="predicted"/>
<dbReference type="Proteomes" id="UP000005013">
    <property type="component" value="Chromosome"/>
</dbReference>
<reference evidence="1 2" key="1">
    <citation type="journal article" date="2013" name="PLoS ONE">
        <title>Sequence Divergence and Conservation in Genomes ofHelicobacter cetorum Strains from a Dolphin and a Whale.</title>
        <authorList>
            <person name="Kersulyte D."/>
            <person name="Rossi M."/>
            <person name="Berg D.E."/>
        </authorList>
    </citation>
    <scope>NUCLEOTIDE SEQUENCE [LARGE SCALE GENOMIC DNA]</scope>
    <source>
        <strain evidence="1 2">MIT 99-5656</strain>
    </source>
</reference>
<evidence type="ECO:0000313" key="2">
    <source>
        <dbReference type="Proteomes" id="UP000005013"/>
    </source>
</evidence>
<gene>
    <name evidence="1" type="ordered locus">HCD_00750</name>
</gene>
<dbReference type="EMBL" id="CP003481">
    <property type="protein sequence ID" value="AFI05182.1"/>
    <property type="molecule type" value="Genomic_DNA"/>
</dbReference>
<sequence>MNKILCLVGLVFYYAYAIPVDYAPLLKGALDGVFVSFGMEAGGGAMISSSVSDNLNITKIIQTTGNSHAEMVSQLKKQAYANAIARLRNNQAQTKEILLRFAKEVAQLSTHQNKENDFFARFENMLVGHSQEGLEQYQAYLNEKVAYYEKQNAELIAQARIKVRDFYDKYNQANIDHSVLLAQGVVVYQYLSEQIALISKNLGVADTTPPLDFNINSISLMDAPRIYQALLDINKNIGMMQESLQDKIVLLKDKNNSIVKAFDTKLDNLSKEALNLKQQVLNEVVTISQNFAKEFHQNWEQLMVGKKFGNDLNNIALINNGRSCALLLLFGEGSDGGTCGKFSVPKPTWDKSLDISVEQVWNTLFNIGQLGTKVIIQAPNVVGGGQGTNGVPNATYEKEIHDAFNFLDKYGIGNPNFVGNFKHSMLYELLQVALDHNAFNDFDTLLNNYTTKMIPYMLNVFSNPEDPFWAMGVKSSQLEKYCANRHGQLPVPSLWGGYQASFCEYNSWSNSYYLGVLYFSQEEIKKIVAPLQAQGNEILSSVNSELTPLTSQLAQLQHKGPQTYAIPNFNPITLKTPTNFPNPPKFNTQPTALPNLISPTNFTPNNHYSSLSKGSSPISFSTQNLKANTYSLGLHTQFGYQKYVNPFIGFSTYAEFGYRYNYTGRYKTYGLSSLNQYRFGIGENVIFNFYSDIKLYEKRAIIRAYGLFAGLLGVANLYTFQSSNKMLNDFNMDLTFGLRIRHDNSLWILGAKIPLINQVLHTPYEHVKLIDNYHSSSVFLSFTKFFKRL</sequence>
<dbReference type="PATRIC" id="fig|1163745.3.peg.159"/>
<protein>
    <submittedName>
        <fullName evidence="1">Outer membrane protein</fullName>
    </submittedName>
</protein>
<evidence type="ECO:0000313" key="1">
    <source>
        <dbReference type="EMBL" id="AFI05182.1"/>
    </source>
</evidence>
<organism evidence="1 2">
    <name type="scientific">Helicobacter cetorum (strain ATCC BAA-540 / CCUG 52418 / MIT 99-5656)</name>
    <dbReference type="NCBI Taxonomy" id="1163745"/>
    <lineage>
        <taxon>Bacteria</taxon>
        <taxon>Pseudomonadati</taxon>
        <taxon>Campylobacterota</taxon>
        <taxon>Epsilonproteobacteria</taxon>
        <taxon>Campylobacterales</taxon>
        <taxon>Helicobacteraceae</taxon>
        <taxon>Helicobacter</taxon>
    </lineage>
</organism>
<dbReference type="AlphaFoldDB" id="I0EQG3"/>
<dbReference type="RefSeq" id="WP_014658711.1">
    <property type="nucleotide sequence ID" value="NC_017735.1"/>
</dbReference>
<dbReference type="HOGENOM" id="CLU_019643_0_0_7"/>
<accession>I0EQG3</accession>
<dbReference type="OrthoDB" id="5316110at2"/>
<keyword evidence="2" id="KW-1185">Reference proteome</keyword>